<dbReference type="RefSeq" id="WP_344791578.1">
    <property type="nucleotide sequence ID" value="NZ_BAABBV010000001.1"/>
</dbReference>
<organism evidence="2 3">
    <name type="scientific">Gryllotalpicola daejeonensis</name>
    <dbReference type="NCBI Taxonomy" id="993087"/>
    <lineage>
        <taxon>Bacteria</taxon>
        <taxon>Bacillati</taxon>
        <taxon>Actinomycetota</taxon>
        <taxon>Actinomycetes</taxon>
        <taxon>Micrococcales</taxon>
        <taxon>Microbacteriaceae</taxon>
        <taxon>Gryllotalpicola</taxon>
    </lineage>
</organism>
<reference evidence="2" key="1">
    <citation type="journal article" date="2014" name="Int. J. Syst. Evol. Microbiol.">
        <title>Complete genome of a new Firmicutes species belonging to the dominant human colonic microbiota ('Ruminococcus bicirculans') reveals two chromosomes and a selective capacity to utilize plant glucans.</title>
        <authorList>
            <consortium name="NISC Comparative Sequencing Program"/>
            <person name="Wegmann U."/>
            <person name="Louis P."/>
            <person name="Goesmann A."/>
            <person name="Henrissat B."/>
            <person name="Duncan S.H."/>
            <person name="Flint H.J."/>
        </authorList>
    </citation>
    <scope>NUCLEOTIDE SEQUENCE</scope>
    <source>
        <strain evidence="2">JCM 17590</strain>
    </source>
</reference>
<protein>
    <recommendedName>
        <fullName evidence="4">Poly-beta-1,6-N-acetyl-D-glucosamine biosynthesis protein PgaD</fullName>
    </recommendedName>
</protein>
<dbReference type="Proteomes" id="UP001415169">
    <property type="component" value="Unassembled WGS sequence"/>
</dbReference>
<comment type="caution">
    <text evidence="2">The sequence shown here is derived from an EMBL/GenBank/DDBJ whole genome shotgun (WGS) entry which is preliminary data.</text>
</comment>
<keyword evidence="3" id="KW-1185">Reference proteome</keyword>
<keyword evidence="1" id="KW-0812">Transmembrane</keyword>
<name>A0ABP7ZKH7_9MICO</name>
<feature type="transmembrane region" description="Helical" evidence="1">
    <location>
        <begin position="48"/>
        <end position="71"/>
    </location>
</feature>
<proteinExistence type="predicted"/>
<keyword evidence="1" id="KW-0472">Membrane</keyword>
<evidence type="ECO:0000313" key="3">
    <source>
        <dbReference type="Proteomes" id="UP001415169"/>
    </source>
</evidence>
<feature type="transmembrane region" description="Helical" evidence="1">
    <location>
        <begin position="91"/>
        <end position="112"/>
    </location>
</feature>
<gene>
    <name evidence="2" type="ORF">GCM10022286_19480</name>
</gene>
<reference evidence="2" key="2">
    <citation type="submission" date="2023-12" db="EMBL/GenBank/DDBJ databases">
        <authorList>
            <person name="Sun Q."/>
            <person name="Inoue M."/>
        </authorList>
    </citation>
    <scope>NUCLEOTIDE SEQUENCE</scope>
    <source>
        <strain evidence="2">JCM 17590</strain>
    </source>
</reference>
<keyword evidence="1" id="KW-1133">Transmembrane helix</keyword>
<dbReference type="EMBL" id="BAABBV010000001">
    <property type="protein sequence ID" value="GAA4161631.1"/>
    <property type="molecule type" value="Genomic_DNA"/>
</dbReference>
<evidence type="ECO:0008006" key="4">
    <source>
        <dbReference type="Google" id="ProtNLM"/>
    </source>
</evidence>
<sequence length="183" mass="21843">MIDPIEKAAIQNAAELHPDYVTHTVDEKELTVDWFFGPLRFRNKVPQLLLSIVGWFFSILPIWITASAILHRNDHRGWWNYREGYVMFDDTSIILGILLVVFVLGYLGLFFLDRRQDGWRRDHITYDVERLDLRLAIAEDLYAQKFGPEEERINLRNIRIEPYADFETYELRDRYRDYDVGVD</sequence>
<accession>A0ABP7ZKH7</accession>
<evidence type="ECO:0000256" key="1">
    <source>
        <dbReference type="SAM" id="Phobius"/>
    </source>
</evidence>
<evidence type="ECO:0000313" key="2">
    <source>
        <dbReference type="EMBL" id="GAA4161631.1"/>
    </source>
</evidence>